<dbReference type="Proteomes" id="UP000000560">
    <property type="component" value="Chromosome VII"/>
</dbReference>
<feature type="transmembrane region" description="Helical" evidence="8">
    <location>
        <begin position="360"/>
        <end position="383"/>
    </location>
</feature>
<dbReference type="FunFam" id="1.20.1740.10:FF:000001">
    <property type="entry name" value="Amino acid permease"/>
    <property type="match status" value="1"/>
</dbReference>
<keyword evidence="4" id="KW-0029">Amino-acid transport</keyword>
<dbReference type="PIRSF" id="PIRSF006060">
    <property type="entry name" value="AA_transporter"/>
    <property type="match status" value="1"/>
</dbReference>
<feature type="transmembrane region" description="Helical" evidence="8">
    <location>
        <begin position="153"/>
        <end position="171"/>
    </location>
</feature>
<organism evidence="10 11">
    <name type="scientific">Emericella nidulans (strain FGSC A4 / ATCC 38163 / CBS 112.46 / NRRL 194 / M139)</name>
    <name type="common">Aspergillus nidulans</name>
    <dbReference type="NCBI Taxonomy" id="227321"/>
    <lineage>
        <taxon>Eukaryota</taxon>
        <taxon>Fungi</taxon>
        <taxon>Dikarya</taxon>
        <taxon>Ascomycota</taxon>
        <taxon>Pezizomycotina</taxon>
        <taxon>Eurotiomycetes</taxon>
        <taxon>Eurotiomycetidae</taxon>
        <taxon>Eurotiales</taxon>
        <taxon>Aspergillaceae</taxon>
        <taxon>Aspergillus</taxon>
        <taxon>Aspergillus subgen. Nidulantes</taxon>
    </lineage>
</organism>
<reference evidence="11" key="1">
    <citation type="journal article" date="2005" name="Nature">
        <title>Sequencing of Aspergillus nidulans and comparative analysis with A. fumigatus and A. oryzae.</title>
        <authorList>
            <person name="Galagan J.E."/>
            <person name="Calvo S.E."/>
            <person name="Cuomo C."/>
            <person name="Ma L.J."/>
            <person name="Wortman J.R."/>
            <person name="Batzoglou S."/>
            <person name="Lee S.I."/>
            <person name="Basturkmen M."/>
            <person name="Spevak C.C."/>
            <person name="Clutterbuck J."/>
            <person name="Kapitonov V."/>
            <person name="Jurka J."/>
            <person name="Scazzocchio C."/>
            <person name="Farman M."/>
            <person name="Butler J."/>
            <person name="Purcell S."/>
            <person name="Harris S."/>
            <person name="Braus G.H."/>
            <person name="Draht O."/>
            <person name="Busch S."/>
            <person name="D'Enfert C."/>
            <person name="Bouchier C."/>
            <person name="Goldman G.H."/>
            <person name="Bell-Pedersen D."/>
            <person name="Griffiths-Jones S."/>
            <person name="Doonan J.H."/>
            <person name="Yu J."/>
            <person name="Vienken K."/>
            <person name="Pain A."/>
            <person name="Freitag M."/>
            <person name="Selker E.U."/>
            <person name="Archer D.B."/>
            <person name="Penalva M.A."/>
            <person name="Oakley B.R."/>
            <person name="Momany M."/>
            <person name="Tanaka T."/>
            <person name="Kumagai T."/>
            <person name="Asai K."/>
            <person name="Machida M."/>
            <person name="Nierman W.C."/>
            <person name="Denning D.W."/>
            <person name="Caddick M."/>
            <person name="Hynes M."/>
            <person name="Paoletti M."/>
            <person name="Fischer R."/>
            <person name="Miller B."/>
            <person name="Dyer P."/>
            <person name="Sachs M.S."/>
            <person name="Osmani S.A."/>
            <person name="Birren B.W."/>
        </authorList>
    </citation>
    <scope>NUCLEOTIDE SEQUENCE [LARGE SCALE GENOMIC DNA]</scope>
    <source>
        <strain evidence="11">FGSC A4 / ATCC 38163 / CBS 112.46 / NRRL 194 / M139</strain>
    </source>
</reference>
<feature type="transmembrane region" description="Helical" evidence="8">
    <location>
        <begin position="468"/>
        <end position="488"/>
    </location>
</feature>
<proteinExistence type="predicted"/>
<evidence type="ECO:0000256" key="8">
    <source>
        <dbReference type="SAM" id="Phobius"/>
    </source>
</evidence>
<evidence type="ECO:0000256" key="5">
    <source>
        <dbReference type="ARBA" id="ARBA00022989"/>
    </source>
</evidence>
<comment type="subcellular location">
    <subcellularLocation>
        <location evidence="1">Membrane</location>
        <topology evidence="1">Multi-pass membrane protein</topology>
    </subcellularLocation>
</comment>
<dbReference type="InterPro" id="IPR050524">
    <property type="entry name" value="APC_YAT"/>
</dbReference>
<evidence type="ECO:0000259" key="9">
    <source>
        <dbReference type="Pfam" id="PF00324"/>
    </source>
</evidence>
<evidence type="ECO:0000256" key="7">
    <source>
        <dbReference type="SAM" id="MobiDB-lite"/>
    </source>
</evidence>
<evidence type="ECO:0000313" key="10">
    <source>
        <dbReference type="EMBL" id="CBF86917.1"/>
    </source>
</evidence>
<dbReference type="PANTHER" id="PTHR43341">
    <property type="entry name" value="AMINO ACID PERMEASE"/>
    <property type="match status" value="1"/>
</dbReference>
<sequence length="533" mass="58606">MALWKDQTSQIQNEVDEASPGSNHDYDHDPLTAPLKRKLHSRHLQMIAIGGIIGPGLLVGSGKAFSEGGPAGVLISFSLVGIIVYFVMQALGEMATAIPVTGSFTEYAQRFVDDSLAFGLGWAYWYLWVTVLANEYNAVSLVIMYWTDAVPQWAWILIFWILFLGLANFGVRAYGEMEFWLSLIKVLALIVFFILAICISTGGIGGDVIGFKYWHNPGAFADSINGVARTFVVAGTLYAGTEMVGITAGESSNPQKAVPIAIRQVFWRILVFYIGTMFFIGILMPYTEPQLLNSSSYGANSPLTIALSSAGILPAAHLINALIVVSVISAGIGSLYVASRTILFMARNGKAPKILGRTNAAGVPWVAIIFSNIFTCIVFLTLGESAGKVYNALITLSGVATFLVWTSICIAHIRFRAALTAQGQSPSTLPFRAALYPYGTYFALVLNIFMIFFQGYTAFLNPFSSDDFVINYILLPVFVLFVVGWKVWHKTKIVRLEDMDIWTGRRERAPEVEESSRWKGKGWREKVWRGVVG</sequence>
<evidence type="ECO:0000256" key="4">
    <source>
        <dbReference type="ARBA" id="ARBA00022970"/>
    </source>
</evidence>
<evidence type="ECO:0000256" key="6">
    <source>
        <dbReference type="ARBA" id="ARBA00023136"/>
    </source>
</evidence>
<reference evidence="11" key="2">
    <citation type="journal article" date="2009" name="Fungal Genet. Biol.">
        <title>The 2008 update of the Aspergillus nidulans genome annotation: a community effort.</title>
        <authorList>
            <person name="Wortman J.R."/>
            <person name="Gilsenan J.M."/>
            <person name="Joardar V."/>
            <person name="Deegan J."/>
            <person name="Clutterbuck J."/>
            <person name="Andersen M.R."/>
            <person name="Archer D."/>
            <person name="Bencina M."/>
            <person name="Braus G."/>
            <person name="Coutinho P."/>
            <person name="von Dohren H."/>
            <person name="Doonan J."/>
            <person name="Driessen A.J."/>
            <person name="Durek P."/>
            <person name="Espeso E."/>
            <person name="Fekete E."/>
            <person name="Flipphi M."/>
            <person name="Estrada C.G."/>
            <person name="Geysens S."/>
            <person name="Goldman G."/>
            <person name="de Groot P.W."/>
            <person name="Hansen K."/>
            <person name="Harris S.D."/>
            <person name="Heinekamp T."/>
            <person name="Helmstaedt K."/>
            <person name="Henrissat B."/>
            <person name="Hofmann G."/>
            <person name="Homan T."/>
            <person name="Horio T."/>
            <person name="Horiuchi H."/>
            <person name="James S."/>
            <person name="Jones M."/>
            <person name="Karaffa L."/>
            <person name="Karanyi Z."/>
            <person name="Kato M."/>
            <person name="Keller N."/>
            <person name="Kelly D.E."/>
            <person name="Kiel J.A."/>
            <person name="Kim J.M."/>
            <person name="van der Klei I.J."/>
            <person name="Klis F.M."/>
            <person name="Kovalchuk A."/>
            <person name="Krasevec N."/>
            <person name="Kubicek C.P."/>
            <person name="Liu B."/>
            <person name="Maccabe A."/>
            <person name="Meyer V."/>
            <person name="Mirabito P."/>
            <person name="Miskei M."/>
            <person name="Mos M."/>
            <person name="Mullins J."/>
            <person name="Nelson D.R."/>
            <person name="Nielsen J."/>
            <person name="Oakley B.R."/>
            <person name="Osmani S.A."/>
            <person name="Pakula T."/>
            <person name="Paszewski A."/>
            <person name="Paulsen I."/>
            <person name="Pilsyk S."/>
            <person name="Pocsi I."/>
            <person name="Punt P.J."/>
            <person name="Ram A.F."/>
            <person name="Ren Q."/>
            <person name="Robellet X."/>
            <person name="Robson G."/>
            <person name="Seiboth B."/>
            <person name="van Solingen P."/>
            <person name="Specht T."/>
            <person name="Sun J."/>
            <person name="Taheri-Talesh N."/>
            <person name="Takeshita N."/>
            <person name="Ussery D."/>
            <person name="vanKuyk P.A."/>
            <person name="Visser H."/>
            <person name="van de Vondervoort P.J."/>
            <person name="de Vries R.P."/>
            <person name="Walton J."/>
            <person name="Xiang X."/>
            <person name="Xiong Y."/>
            <person name="Zeng A.P."/>
            <person name="Brandt B.W."/>
            <person name="Cornell M.J."/>
            <person name="van den Hondel C.A."/>
            <person name="Visser J."/>
            <person name="Oliver S.G."/>
            <person name="Turner G."/>
        </authorList>
    </citation>
    <scope>GENOME REANNOTATION</scope>
    <source>
        <strain evidence="11">FGSC A4 / ATCC 38163 / CBS 112.46 / NRRL 194 / M139</strain>
    </source>
</reference>
<feature type="transmembrane region" description="Helical" evidence="8">
    <location>
        <begin position="46"/>
        <end position="65"/>
    </location>
</feature>
<feature type="compositionally biased region" description="Polar residues" evidence="7">
    <location>
        <begin position="1"/>
        <end position="13"/>
    </location>
</feature>
<feature type="transmembrane region" description="Helical" evidence="8">
    <location>
        <begin position="71"/>
        <end position="91"/>
    </location>
</feature>
<dbReference type="HOGENOM" id="CLU_007946_12_2_1"/>
<feature type="transmembrane region" description="Helical" evidence="8">
    <location>
        <begin position="389"/>
        <end position="413"/>
    </location>
</feature>
<dbReference type="VEuPathDB" id="FungiDB:AN2468"/>
<feature type="domain" description="Amino acid permease/ SLC12A" evidence="9">
    <location>
        <begin position="43"/>
        <end position="494"/>
    </location>
</feature>
<dbReference type="KEGG" id="ani:ANIA_02468"/>
<protein>
    <submittedName>
        <fullName evidence="10">Amino acid transporter (Eurofung)</fullName>
    </submittedName>
</protein>
<dbReference type="AlphaFoldDB" id="C8VP89"/>
<gene>
    <name evidence="10" type="ORF">ANIA_02468</name>
</gene>
<dbReference type="InterPro" id="IPR004841">
    <property type="entry name" value="AA-permease/SLC12A_dom"/>
</dbReference>
<feature type="transmembrane region" description="Helical" evidence="8">
    <location>
        <begin position="318"/>
        <end position="339"/>
    </location>
</feature>
<feature type="transmembrane region" description="Helical" evidence="8">
    <location>
        <begin position="183"/>
        <end position="206"/>
    </location>
</feature>
<feature type="region of interest" description="Disordered" evidence="7">
    <location>
        <begin position="1"/>
        <end position="27"/>
    </location>
</feature>
<dbReference type="PROSITE" id="PS00218">
    <property type="entry name" value="AMINO_ACID_PERMEASE_1"/>
    <property type="match status" value="1"/>
</dbReference>
<keyword evidence="3 8" id="KW-0812">Transmembrane</keyword>
<evidence type="ECO:0000256" key="2">
    <source>
        <dbReference type="ARBA" id="ARBA00022448"/>
    </source>
</evidence>
<dbReference type="InParanoid" id="C8VP89"/>
<dbReference type="PANTHER" id="PTHR43341:SF26">
    <property type="entry name" value="GENERAL AMINO ACID PERMEASE AGP3"/>
    <property type="match status" value="1"/>
</dbReference>
<feature type="transmembrane region" description="Helical" evidence="8">
    <location>
        <begin position="265"/>
        <end position="286"/>
    </location>
</feature>
<dbReference type="Gene3D" id="1.20.1740.10">
    <property type="entry name" value="Amino acid/polyamine transporter I"/>
    <property type="match status" value="1"/>
</dbReference>
<dbReference type="RefSeq" id="XP_050468903.1">
    <property type="nucleotide sequence ID" value="XM_050613061.1"/>
</dbReference>
<dbReference type="GO" id="GO:0003333">
    <property type="term" value="P:amino acid transmembrane transport"/>
    <property type="evidence" value="ECO:0000318"/>
    <property type="project" value="GO_Central"/>
</dbReference>
<keyword evidence="2" id="KW-0813">Transport</keyword>
<evidence type="ECO:0000256" key="3">
    <source>
        <dbReference type="ARBA" id="ARBA00022692"/>
    </source>
</evidence>
<dbReference type="OMA" id="WRILFVY"/>
<evidence type="ECO:0000313" key="11">
    <source>
        <dbReference type="Proteomes" id="UP000000560"/>
    </source>
</evidence>
<keyword evidence="5 8" id="KW-1133">Transmembrane helix</keyword>
<dbReference type="OrthoDB" id="3900342at2759"/>
<dbReference type="Pfam" id="PF00324">
    <property type="entry name" value="AA_permease"/>
    <property type="match status" value="1"/>
</dbReference>
<dbReference type="InterPro" id="IPR004840">
    <property type="entry name" value="Amino_acid_permease_CS"/>
</dbReference>
<dbReference type="GO" id="GO:0016020">
    <property type="term" value="C:membrane"/>
    <property type="evidence" value="ECO:0000318"/>
    <property type="project" value="GO_Central"/>
</dbReference>
<evidence type="ECO:0000256" key="1">
    <source>
        <dbReference type="ARBA" id="ARBA00004141"/>
    </source>
</evidence>
<keyword evidence="11" id="KW-1185">Reference proteome</keyword>
<dbReference type="GO" id="GO:0015171">
    <property type="term" value="F:amino acid transmembrane transporter activity"/>
    <property type="evidence" value="ECO:0000318"/>
    <property type="project" value="GO_Central"/>
</dbReference>
<dbReference type="eggNOG" id="KOG1286">
    <property type="taxonomic scope" value="Eukaryota"/>
</dbReference>
<accession>C8VP89</accession>
<dbReference type="EMBL" id="BN001307">
    <property type="protein sequence ID" value="CBF86917.1"/>
    <property type="molecule type" value="Genomic_DNA"/>
</dbReference>
<feature type="transmembrane region" description="Helical" evidence="8">
    <location>
        <begin position="434"/>
        <end position="456"/>
    </location>
</feature>
<dbReference type="GeneID" id="2874648"/>
<name>C8VP89_EMENI</name>
<keyword evidence="6 8" id="KW-0472">Membrane</keyword>